<organism evidence="1 2">
    <name type="scientific">Senna tora</name>
    <dbReference type="NCBI Taxonomy" id="362788"/>
    <lineage>
        <taxon>Eukaryota</taxon>
        <taxon>Viridiplantae</taxon>
        <taxon>Streptophyta</taxon>
        <taxon>Embryophyta</taxon>
        <taxon>Tracheophyta</taxon>
        <taxon>Spermatophyta</taxon>
        <taxon>Magnoliopsida</taxon>
        <taxon>eudicotyledons</taxon>
        <taxon>Gunneridae</taxon>
        <taxon>Pentapetalae</taxon>
        <taxon>rosids</taxon>
        <taxon>fabids</taxon>
        <taxon>Fabales</taxon>
        <taxon>Fabaceae</taxon>
        <taxon>Caesalpinioideae</taxon>
        <taxon>Cassia clade</taxon>
        <taxon>Senna</taxon>
    </lineage>
</organism>
<dbReference type="Proteomes" id="UP000634136">
    <property type="component" value="Unassembled WGS sequence"/>
</dbReference>
<reference evidence="1" key="1">
    <citation type="submission" date="2020-09" db="EMBL/GenBank/DDBJ databases">
        <title>Genome-Enabled Discovery of Anthraquinone Biosynthesis in Senna tora.</title>
        <authorList>
            <person name="Kang S.-H."/>
            <person name="Pandey R.P."/>
            <person name="Lee C.-M."/>
            <person name="Sim J.-S."/>
            <person name="Jeong J.-T."/>
            <person name="Choi B.-S."/>
            <person name="Jung M."/>
            <person name="Ginzburg D."/>
            <person name="Zhao K."/>
            <person name="Won S.Y."/>
            <person name="Oh T.-J."/>
            <person name="Yu Y."/>
            <person name="Kim N.-H."/>
            <person name="Lee O.R."/>
            <person name="Lee T.-H."/>
            <person name="Bashyal P."/>
            <person name="Kim T.-S."/>
            <person name="Lee W.-H."/>
            <person name="Kawkins C."/>
            <person name="Kim C.-K."/>
            <person name="Kim J.S."/>
            <person name="Ahn B.O."/>
            <person name="Rhee S.Y."/>
            <person name="Sohng J.K."/>
        </authorList>
    </citation>
    <scope>NUCLEOTIDE SEQUENCE</scope>
    <source>
        <tissue evidence="1">Leaf</tissue>
    </source>
</reference>
<evidence type="ECO:0000313" key="2">
    <source>
        <dbReference type="Proteomes" id="UP000634136"/>
    </source>
</evidence>
<name>A0A834XF40_9FABA</name>
<gene>
    <name evidence="1" type="ORF">G2W53_000119</name>
</gene>
<dbReference type="EMBL" id="JAAIUW010000001">
    <property type="protein sequence ID" value="KAF7843214.1"/>
    <property type="molecule type" value="Genomic_DNA"/>
</dbReference>
<comment type="caution">
    <text evidence="1">The sequence shown here is derived from an EMBL/GenBank/DDBJ whole genome shotgun (WGS) entry which is preliminary data.</text>
</comment>
<evidence type="ECO:0000313" key="1">
    <source>
        <dbReference type="EMBL" id="KAF7843214.1"/>
    </source>
</evidence>
<accession>A0A834XF40</accession>
<keyword evidence="2" id="KW-1185">Reference proteome</keyword>
<proteinExistence type="predicted"/>
<dbReference type="AlphaFoldDB" id="A0A834XF40"/>
<sequence>MGKQAVRSKSYIQVFHTVFWADLIGVKHMRRAGIDYEPA</sequence>
<protein>
    <submittedName>
        <fullName evidence="1">Uncharacterized protein</fullName>
    </submittedName>
</protein>